<dbReference type="RefSeq" id="WP_196824294.1">
    <property type="nucleotide sequence ID" value="NZ_CP046980.1"/>
</dbReference>
<organism evidence="3 4">
    <name type="scientific">Corynebacterium aquatimens</name>
    <dbReference type="NCBI Taxonomy" id="1190508"/>
    <lineage>
        <taxon>Bacteria</taxon>
        <taxon>Bacillati</taxon>
        <taxon>Actinomycetota</taxon>
        <taxon>Actinomycetes</taxon>
        <taxon>Mycobacteriales</taxon>
        <taxon>Corynebacteriaceae</taxon>
        <taxon>Corynebacterium</taxon>
    </lineage>
</organism>
<reference evidence="3" key="1">
    <citation type="submission" date="2020-11" db="EMBL/GenBank/DDBJ databases">
        <title>Sequencing the genomes of 1000 actinobacteria strains.</title>
        <authorList>
            <person name="Klenk H.-P."/>
        </authorList>
    </citation>
    <scope>NUCLEOTIDE SEQUENCE</scope>
    <source>
        <strain evidence="3">DSM 45632</strain>
    </source>
</reference>
<feature type="domain" description="DUF3592" evidence="2">
    <location>
        <begin position="45"/>
        <end position="113"/>
    </location>
</feature>
<dbReference type="Proteomes" id="UP000658613">
    <property type="component" value="Unassembled WGS sequence"/>
</dbReference>
<keyword evidence="1" id="KW-0812">Transmembrane</keyword>
<proteinExistence type="predicted"/>
<accession>A0A931E3F9</accession>
<dbReference type="EMBL" id="JADOUE010000001">
    <property type="protein sequence ID" value="MBG6121803.1"/>
    <property type="molecule type" value="Genomic_DNA"/>
</dbReference>
<sequence length="131" mass="15315">MWETIWLIIKVLAIATLVVCIAYDIGKRIYRRRGSAGLKKRGIRTSGKVVHVRVNIVPGEGGYNTEQNFDETIEFRTHDGRIIRGEPRYSRKIHDRMGEEVEVFYDPHNPENFIAPVERGRKDNRHDHVNY</sequence>
<evidence type="ECO:0000256" key="1">
    <source>
        <dbReference type="SAM" id="Phobius"/>
    </source>
</evidence>
<gene>
    <name evidence="3" type="ORF">IW254_000772</name>
</gene>
<comment type="caution">
    <text evidence="3">The sequence shown here is derived from an EMBL/GenBank/DDBJ whole genome shotgun (WGS) entry which is preliminary data.</text>
</comment>
<name>A0A931E3F9_9CORY</name>
<evidence type="ECO:0000313" key="3">
    <source>
        <dbReference type="EMBL" id="MBG6121803.1"/>
    </source>
</evidence>
<evidence type="ECO:0000313" key="4">
    <source>
        <dbReference type="Proteomes" id="UP000658613"/>
    </source>
</evidence>
<dbReference type="Pfam" id="PF12158">
    <property type="entry name" value="DUF3592"/>
    <property type="match status" value="1"/>
</dbReference>
<evidence type="ECO:0000259" key="2">
    <source>
        <dbReference type="Pfam" id="PF12158"/>
    </source>
</evidence>
<keyword evidence="1" id="KW-1133">Transmembrane helix</keyword>
<keyword evidence="4" id="KW-1185">Reference proteome</keyword>
<feature type="transmembrane region" description="Helical" evidence="1">
    <location>
        <begin position="6"/>
        <end position="25"/>
    </location>
</feature>
<protein>
    <recommendedName>
        <fullName evidence="2">DUF3592 domain-containing protein</fullName>
    </recommendedName>
</protein>
<dbReference type="InterPro" id="IPR021994">
    <property type="entry name" value="DUF3592"/>
</dbReference>
<dbReference type="AlphaFoldDB" id="A0A931E3F9"/>
<keyword evidence="1" id="KW-0472">Membrane</keyword>